<feature type="compositionally biased region" description="Polar residues" evidence="1">
    <location>
        <begin position="16"/>
        <end position="25"/>
    </location>
</feature>
<accession>A0A6J5M956</accession>
<organism evidence="2">
    <name type="scientific">uncultured Caudovirales phage</name>
    <dbReference type="NCBI Taxonomy" id="2100421"/>
    <lineage>
        <taxon>Viruses</taxon>
        <taxon>Duplodnaviria</taxon>
        <taxon>Heunggongvirae</taxon>
        <taxon>Uroviricota</taxon>
        <taxon>Caudoviricetes</taxon>
        <taxon>Peduoviridae</taxon>
        <taxon>Maltschvirus</taxon>
        <taxon>Maltschvirus maltsch</taxon>
    </lineage>
</organism>
<sequence length="141" mass="14871">MTTAPENRGGMRPDAPQNNPANISATGGDGQSGRATQPAKYIAGMPYGQGQATMEQQMAMPMQGTEQVGTTRLDITPLTAETKFKDEPITAGADFGPGPDSSILNLPSTEQTVLSVLRKIAQQDPTGDTELIYRMLEDSGA</sequence>
<feature type="region of interest" description="Disordered" evidence="1">
    <location>
        <begin position="79"/>
        <end position="102"/>
    </location>
</feature>
<evidence type="ECO:0000256" key="1">
    <source>
        <dbReference type="SAM" id="MobiDB-lite"/>
    </source>
</evidence>
<feature type="region of interest" description="Disordered" evidence="1">
    <location>
        <begin position="1"/>
        <end position="40"/>
    </location>
</feature>
<gene>
    <name evidence="2" type="ORF">UFOVP404_44</name>
</gene>
<evidence type="ECO:0000313" key="2">
    <source>
        <dbReference type="EMBL" id="CAB4140289.1"/>
    </source>
</evidence>
<proteinExistence type="predicted"/>
<name>A0A6J5M956_9CAUD</name>
<protein>
    <submittedName>
        <fullName evidence="2">Uncharacterized protein</fullName>
    </submittedName>
</protein>
<reference evidence="2" key="1">
    <citation type="submission" date="2020-04" db="EMBL/GenBank/DDBJ databases">
        <authorList>
            <person name="Chiriac C."/>
            <person name="Salcher M."/>
            <person name="Ghai R."/>
            <person name="Kavagutti S V."/>
        </authorList>
    </citation>
    <scope>NUCLEOTIDE SEQUENCE</scope>
</reference>
<dbReference type="EMBL" id="LR796377">
    <property type="protein sequence ID" value="CAB4140289.1"/>
    <property type="molecule type" value="Genomic_DNA"/>
</dbReference>